<name>A0A2P2LKW7_RHIMU</name>
<accession>A0A2P2LKW7</accession>
<dbReference type="GO" id="GO:0016740">
    <property type="term" value="F:transferase activity"/>
    <property type="evidence" value="ECO:0007669"/>
    <property type="project" value="UniProtKB-KW"/>
</dbReference>
<evidence type="ECO:0000313" key="1">
    <source>
        <dbReference type="EMBL" id="MBX18609.1"/>
    </source>
</evidence>
<dbReference type="AlphaFoldDB" id="A0A2P2LKW7"/>
<dbReference type="EMBL" id="GGEC01038125">
    <property type="protein sequence ID" value="MBX18609.1"/>
    <property type="molecule type" value="Transcribed_RNA"/>
</dbReference>
<proteinExistence type="predicted"/>
<keyword evidence="1" id="KW-0808">Transferase</keyword>
<protein>
    <submittedName>
        <fullName evidence="1">N-alpha-acetyltransferase 40 isoform X2</fullName>
    </submittedName>
</protein>
<sequence>MIFNDRSSKQLTTNDNDNFLQQRWCQVEKCQSAKRYWKRRKQLQNC</sequence>
<reference evidence="1" key="1">
    <citation type="submission" date="2018-02" db="EMBL/GenBank/DDBJ databases">
        <title>Rhizophora mucronata_Transcriptome.</title>
        <authorList>
            <person name="Meera S.P."/>
            <person name="Sreeshan A."/>
            <person name="Augustine A."/>
        </authorList>
    </citation>
    <scope>NUCLEOTIDE SEQUENCE</scope>
    <source>
        <tissue evidence="1">Leaf</tissue>
    </source>
</reference>
<organism evidence="1">
    <name type="scientific">Rhizophora mucronata</name>
    <name type="common">Asiatic mangrove</name>
    <dbReference type="NCBI Taxonomy" id="61149"/>
    <lineage>
        <taxon>Eukaryota</taxon>
        <taxon>Viridiplantae</taxon>
        <taxon>Streptophyta</taxon>
        <taxon>Embryophyta</taxon>
        <taxon>Tracheophyta</taxon>
        <taxon>Spermatophyta</taxon>
        <taxon>Magnoliopsida</taxon>
        <taxon>eudicotyledons</taxon>
        <taxon>Gunneridae</taxon>
        <taxon>Pentapetalae</taxon>
        <taxon>rosids</taxon>
        <taxon>fabids</taxon>
        <taxon>Malpighiales</taxon>
        <taxon>Rhizophoraceae</taxon>
        <taxon>Rhizophora</taxon>
    </lineage>
</organism>